<protein>
    <submittedName>
        <fullName evidence="1">Uncharacterized protein</fullName>
    </submittedName>
</protein>
<proteinExistence type="predicted"/>
<evidence type="ECO:0000313" key="1">
    <source>
        <dbReference type="EMBL" id="QNO51878.1"/>
    </source>
</evidence>
<dbReference type="AlphaFoldDB" id="A0A7G9YV44"/>
<organism evidence="1">
    <name type="scientific">Candidatus Methanophagaceae archaeon ANME-1 ERB6</name>
    <dbReference type="NCBI Taxonomy" id="2759912"/>
    <lineage>
        <taxon>Archaea</taxon>
        <taxon>Methanobacteriati</taxon>
        <taxon>Methanobacteriota</taxon>
        <taxon>Stenosarchaea group</taxon>
        <taxon>Methanomicrobia</taxon>
        <taxon>Candidatus Methanophagales</taxon>
        <taxon>Candidatus Methanophagaceae</taxon>
    </lineage>
</organism>
<gene>
    <name evidence="1" type="ORF">KDDDHKLF_00005</name>
</gene>
<dbReference type="EMBL" id="MT631482">
    <property type="protein sequence ID" value="QNO51878.1"/>
    <property type="molecule type" value="Genomic_DNA"/>
</dbReference>
<accession>A0A7G9YV44</accession>
<reference evidence="1" key="1">
    <citation type="submission" date="2020-06" db="EMBL/GenBank/DDBJ databases">
        <title>Unique genomic features of the anaerobic methanotrophic archaea.</title>
        <authorList>
            <person name="Chadwick G.L."/>
            <person name="Skennerton C.T."/>
            <person name="Laso-Perez R."/>
            <person name="Leu A.O."/>
            <person name="Speth D.R."/>
            <person name="Yu H."/>
            <person name="Morgan-Lang C."/>
            <person name="Hatzenpichler R."/>
            <person name="Goudeau D."/>
            <person name="Malmstrom R."/>
            <person name="Brazelton W.J."/>
            <person name="Woyke T."/>
            <person name="Hallam S.J."/>
            <person name="Tyson G.W."/>
            <person name="Wegener G."/>
            <person name="Boetius A."/>
            <person name="Orphan V."/>
        </authorList>
    </citation>
    <scope>NUCLEOTIDE SEQUENCE</scope>
</reference>
<name>A0A7G9YV44_9EURY</name>
<sequence length="266" mass="31101">MDVEEKDLLKTLSKEGANIKDIQKSIRTVKRLAENEPLTNLYKIKQEVVKIEKTLKQSKLDEFVKEGIEQHIQQVKLKIPEWEEKAKKSFGQRLEQALQQLGFELKGHYPTLKVSFYTLKIDLDNNNVEIWYGPEQEKLDSSKLIPETIAQKLQYAHAQITQRKFDDNTFLSSLYDAYRVAVYRNDGKIGDAAPITAVLSNLAFLIQSRNFKMNPTKSNYRDYGRVFFSYDLYRLTERRIENLELSLVSATRAIYPKKVRFFVDSF</sequence>